<evidence type="ECO:0000313" key="1">
    <source>
        <dbReference type="EMBL" id="KAA6434404.1"/>
    </source>
</evidence>
<evidence type="ECO:0000313" key="2">
    <source>
        <dbReference type="EMBL" id="MFA1773830.1"/>
    </source>
</evidence>
<dbReference type="RefSeq" id="WP_149098347.1">
    <property type="nucleotide sequence ID" value="NZ_BMMG01000003.1"/>
</dbReference>
<reference evidence="2 4" key="3">
    <citation type="submission" date="2024-08" db="EMBL/GenBank/DDBJ databases">
        <authorList>
            <person name="Wei W."/>
        </authorList>
    </citation>
    <scope>NUCLEOTIDE SEQUENCE [LARGE SCALE GENOMIC DNA]</scope>
    <source>
        <strain evidence="2 4">XU2</strain>
    </source>
</reference>
<dbReference type="Proteomes" id="UP000323866">
    <property type="component" value="Unassembled WGS sequence"/>
</dbReference>
<proteinExistence type="predicted"/>
<protein>
    <submittedName>
        <fullName evidence="1">Uncharacterized protein</fullName>
    </submittedName>
</protein>
<dbReference type="EMBL" id="JBGOGF010000026">
    <property type="protein sequence ID" value="MFA1773830.1"/>
    <property type="molecule type" value="Genomic_DNA"/>
</dbReference>
<evidence type="ECO:0000313" key="4">
    <source>
        <dbReference type="Proteomes" id="UP001570846"/>
    </source>
</evidence>
<dbReference type="Proteomes" id="UP001570846">
    <property type="component" value="Unassembled WGS sequence"/>
</dbReference>
<reference evidence="1 3" key="2">
    <citation type="submission" date="2019-09" db="EMBL/GenBank/DDBJ databases">
        <title>A bacterium isolated from glacier soil.</title>
        <authorList>
            <person name="Liu Q."/>
        </authorList>
    </citation>
    <scope>NUCLEOTIDE SEQUENCE [LARGE SCALE GENOMIC DNA]</scope>
    <source>
        <strain evidence="1 3">MDT1-10-3</strain>
    </source>
</reference>
<dbReference type="EMBL" id="VKKZ01000020">
    <property type="protein sequence ID" value="KAA6434404.1"/>
    <property type="molecule type" value="Genomic_DNA"/>
</dbReference>
<comment type="caution">
    <text evidence="1">The sequence shown here is derived from an EMBL/GenBank/DDBJ whole genome shotgun (WGS) entry which is preliminary data.</text>
</comment>
<keyword evidence="4" id="KW-1185">Reference proteome</keyword>
<evidence type="ECO:0000313" key="3">
    <source>
        <dbReference type="Proteomes" id="UP000323866"/>
    </source>
</evidence>
<gene>
    <name evidence="2" type="ORF">ACD591_21225</name>
    <name evidence="1" type="ORF">FOE74_09400</name>
</gene>
<reference evidence="1 3" key="1">
    <citation type="submission" date="2019-07" db="EMBL/GenBank/DDBJ databases">
        <authorList>
            <person name="Qu J.-H."/>
        </authorList>
    </citation>
    <scope>NUCLEOTIDE SEQUENCE [LARGE SCALE GENOMIC DNA]</scope>
    <source>
        <strain evidence="1 3">MDT1-10-3</strain>
    </source>
</reference>
<dbReference type="AlphaFoldDB" id="A0A5M8QHE5"/>
<accession>A0A5M8QHE5</accession>
<sequence length="109" mass="12765">MENKEKSLNDLQEILERLETLHPEDPQTTSLVLDYLHDALDVFRFLFRNGYTEEQPSHVINYCIMKLEFAKKQIENDDVEEGLKFTKSVIMFFLKEIAIEAAAEQAENL</sequence>
<name>A0A5M8QHE5_9BACT</name>
<dbReference type="OrthoDB" id="894123at2"/>
<organism evidence="1 3">
    <name type="scientific">Rufibacter glacialis</name>
    <dbReference type="NCBI Taxonomy" id="1259555"/>
    <lineage>
        <taxon>Bacteria</taxon>
        <taxon>Pseudomonadati</taxon>
        <taxon>Bacteroidota</taxon>
        <taxon>Cytophagia</taxon>
        <taxon>Cytophagales</taxon>
        <taxon>Hymenobacteraceae</taxon>
        <taxon>Rufibacter</taxon>
    </lineage>
</organism>